<dbReference type="AlphaFoldDB" id="A0A3S4HK57"/>
<accession>A0A3S4HK57</accession>
<proteinExistence type="predicted"/>
<name>A0A3S4HK57_CHRVL</name>
<reference evidence="1 2" key="1">
    <citation type="submission" date="2018-12" db="EMBL/GenBank/DDBJ databases">
        <authorList>
            <consortium name="Pathogen Informatics"/>
        </authorList>
    </citation>
    <scope>NUCLEOTIDE SEQUENCE [LARGE SCALE GENOMIC DNA]</scope>
    <source>
        <strain evidence="1 2">NCTC9695</strain>
    </source>
</reference>
<sequence>MPHSASKQDDSKLLLDNLVELTSQREQEMLESSLLSTLVELMRVDKAELFACRWVNGAPYIRRRLEAQASSGKPVVRETNTDGWLPPPPSCTTCSTASAATTWCSASPAACACRCAAWATSSPWW</sequence>
<organism evidence="1 2">
    <name type="scientific">Chromobacterium violaceum</name>
    <dbReference type="NCBI Taxonomy" id="536"/>
    <lineage>
        <taxon>Bacteria</taxon>
        <taxon>Pseudomonadati</taxon>
        <taxon>Pseudomonadota</taxon>
        <taxon>Betaproteobacteria</taxon>
        <taxon>Neisseriales</taxon>
        <taxon>Chromobacteriaceae</taxon>
        <taxon>Chromobacterium</taxon>
    </lineage>
</organism>
<evidence type="ECO:0000313" key="2">
    <source>
        <dbReference type="Proteomes" id="UP000275777"/>
    </source>
</evidence>
<dbReference type="EMBL" id="LR134182">
    <property type="protein sequence ID" value="VEB44008.1"/>
    <property type="molecule type" value="Genomic_DNA"/>
</dbReference>
<dbReference type="Proteomes" id="UP000275777">
    <property type="component" value="Chromosome"/>
</dbReference>
<gene>
    <name evidence="1" type="ORF">NCTC9695_04477</name>
</gene>
<evidence type="ECO:0000313" key="1">
    <source>
        <dbReference type="EMBL" id="VEB44008.1"/>
    </source>
</evidence>
<protein>
    <submittedName>
        <fullName evidence="1">Uncharacterized protein</fullName>
    </submittedName>
</protein>